<dbReference type="EMBL" id="VOQF01000001">
    <property type="protein sequence ID" value="TXC92818.1"/>
    <property type="molecule type" value="Genomic_DNA"/>
</dbReference>
<dbReference type="InterPro" id="IPR008030">
    <property type="entry name" value="NmrA-like"/>
</dbReference>
<dbReference type="Gene3D" id="3.90.25.10">
    <property type="entry name" value="UDP-galactose 4-epimerase, domain 1"/>
    <property type="match status" value="1"/>
</dbReference>
<accession>A0A5C6W8Q9</accession>
<evidence type="ECO:0000313" key="2">
    <source>
        <dbReference type="EMBL" id="TXC92818.1"/>
    </source>
</evidence>
<dbReference type="AlphaFoldDB" id="A0A5C6W8Q9"/>
<dbReference type="InterPro" id="IPR036291">
    <property type="entry name" value="NAD(P)-bd_dom_sf"/>
</dbReference>
<organism evidence="2 3">
    <name type="scientific">Metabacillus litoralis</name>
    <dbReference type="NCBI Taxonomy" id="152268"/>
    <lineage>
        <taxon>Bacteria</taxon>
        <taxon>Bacillati</taxon>
        <taxon>Bacillota</taxon>
        <taxon>Bacilli</taxon>
        <taxon>Bacillales</taxon>
        <taxon>Bacillaceae</taxon>
        <taxon>Metabacillus</taxon>
    </lineage>
</organism>
<dbReference type="CDD" id="cd05269">
    <property type="entry name" value="TMR_SDR_a"/>
    <property type="match status" value="1"/>
</dbReference>
<dbReference type="RefSeq" id="WP_146945679.1">
    <property type="nucleotide sequence ID" value="NZ_VOQF01000001.1"/>
</dbReference>
<name>A0A5C6W8Q9_9BACI</name>
<dbReference type="OrthoDB" id="339107at2"/>
<evidence type="ECO:0000313" key="3">
    <source>
        <dbReference type="Proteomes" id="UP000321363"/>
    </source>
</evidence>
<dbReference type="Proteomes" id="UP000321363">
    <property type="component" value="Unassembled WGS sequence"/>
</dbReference>
<gene>
    <name evidence="2" type="ORF">FS935_01055</name>
</gene>
<sequence>MKVLVTGFTGKVGSQVAKFLRSKDIPMVCGVRNVEKARDSLGDEYEYVELDFAEPSTFEGALEQVDRIFLMYTPGADLQFDIFLEMAKDKDIKHISYLSLKDVQFMPFIHHYKMEKLIKSSNIPYTFVRAGYFMQNLNDFLCKEIKERQRIFVPAGKGKTSFVETRDLAEISVLSLINTEIHKNKTYVITGNEALDFYDVAKIMTDVLNKKIEYTNPSVKEFKSVKKKLGEDEEFVNVVVGVHMPTKLGLAKGIKHDYEKVTGKKPTNIRKYVGDFKGKLDLENITT</sequence>
<evidence type="ECO:0000259" key="1">
    <source>
        <dbReference type="Pfam" id="PF05368"/>
    </source>
</evidence>
<dbReference type="PANTHER" id="PTHR43162:SF1">
    <property type="entry name" value="PRESTALK A DIFFERENTIATION PROTEIN A"/>
    <property type="match status" value="1"/>
</dbReference>
<dbReference type="InterPro" id="IPR051604">
    <property type="entry name" value="Ergot_Alk_Oxidoreductase"/>
</dbReference>
<dbReference type="Gene3D" id="3.40.50.720">
    <property type="entry name" value="NAD(P)-binding Rossmann-like Domain"/>
    <property type="match status" value="1"/>
</dbReference>
<protein>
    <submittedName>
        <fullName evidence="2">SDR family oxidoreductase</fullName>
    </submittedName>
</protein>
<comment type="caution">
    <text evidence="2">The sequence shown here is derived from an EMBL/GenBank/DDBJ whole genome shotgun (WGS) entry which is preliminary data.</text>
</comment>
<reference evidence="2 3" key="1">
    <citation type="journal article" date="2005" name="Int. J. Syst. Evol. Microbiol.">
        <title>Bacillus litoralis sp. nov., isolated from a tidal flat of the Yellow Sea in Korea.</title>
        <authorList>
            <person name="Yoon J.H."/>
            <person name="Oh T.K."/>
        </authorList>
    </citation>
    <scope>NUCLEOTIDE SEQUENCE [LARGE SCALE GENOMIC DNA]</scope>
    <source>
        <strain evidence="2 3">SW-211</strain>
    </source>
</reference>
<dbReference type="PANTHER" id="PTHR43162">
    <property type="match status" value="1"/>
</dbReference>
<keyword evidence="3" id="KW-1185">Reference proteome</keyword>
<feature type="domain" description="NmrA-like" evidence="1">
    <location>
        <begin position="2"/>
        <end position="231"/>
    </location>
</feature>
<proteinExistence type="predicted"/>
<dbReference type="Pfam" id="PF05368">
    <property type="entry name" value="NmrA"/>
    <property type="match status" value="1"/>
</dbReference>
<dbReference type="SUPFAM" id="SSF51735">
    <property type="entry name" value="NAD(P)-binding Rossmann-fold domains"/>
    <property type="match status" value="1"/>
</dbReference>